<evidence type="ECO:0000313" key="3">
    <source>
        <dbReference type="EMBL" id="CDL91944.1"/>
    </source>
</evidence>
<dbReference type="Pfam" id="PF21986">
    <property type="entry name" value="AH_C"/>
    <property type="match status" value="1"/>
</dbReference>
<keyword evidence="3" id="KW-0378">Hydrolase</keyword>
<dbReference type="SUPFAM" id="SSF75304">
    <property type="entry name" value="Amidase signature (AS) enzymes"/>
    <property type="match status" value="1"/>
</dbReference>
<keyword evidence="4" id="KW-1185">Reference proteome</keyword>
<dbReference type="PANTHER" id="PTHR11895">
    <property type="entry name" value="TRANSAMIDASE"/>
    <property type="match status" value="1"/>
</dbReference>
<dbReference type="OrthoDB" id="9811471at2"/>
<dbReference type="Gene3D" id="3.90.1300.10">
    <property type="entry name" value="Amidase signature (AS) domain"/>
    <property type="match status" value="1"/>
</dbReference>
<dbReference type="InterPro" id="IPR000120">
    <property type="entry name" value="Amidase"/>
</dbReference>
<dbReference type="InterPro" id="IPR053844">
    <property type="entry name" value="AH_C"/>
</dbReference>
<dbReference type="Gene3D" id="3.10.490.10">
    <property type="entry name" value="Gamma-glutamyl cyclotransferase-like"/>
    <property type="match status" value="1"/>
</dbReference>
<dbReference type="EC" id="3.5.1.54" evidence="3"/>
<dbReference type="Pfam" id="PF01425">
    <property type="entry name" value="Amidase"/>
    <property type="match status" value="1"/>
</dbReference>
<dbReference type="Gene3D" id="1.20.58.1700">
    <property type="match status" value="1"/>
</dbReference>
<proteinExistence type="predicted"/>
<reference evidence="3 4" key="1">
    <citation type="journal article" date="2015" name="Genome Announc.">
        <title>Draft Genome Sequence of Clostridium tyrobutyricum Strain DIVETGP, Isolated from Cow's Milk for Grana Padano Production.</title>
        <authorList>
            <person name="Soggiu A."/>
            <person name="Piras C."/>
            <person name="Gaiarsa S."/>
            <person name="Sassera D."/>
            <person name="Roncada P."/>
            <person name="Bendixen E."/>
            <person name="Brasca M."/>
            <person name="Bonizzi L."/>
        </authorList>
    </citation>
    <scope>NUCLEOTIDE SEQUENCE [LARGE SCALE GENOMIC DNA]</scope>
    <source>
        <strain evidence="3 4">DIVETGP</strain>
    </source>
</reference>
<evidence type="ECO:0000259" key="2">
    <source>
        <dbReference type="Pfam" id="PF21986"/>
    </source>
</evidence>
<dbReference type="RefSeq" id="WP_017895294.1">
    <property type="nucleotide sequence ID" value="NZ_CBXI010000036.1"/>
</dbReference>
<dbReference type="InterPro" id="IPR036928">
    <property type="entry name" value="AS_sf"/>
</dbReference>
<sequence length="575" mass="64282">MIDGKLTISYLKRGYKKGIFTPENICYEIIKRANETADMNIWIVPPSMEFIQQYLDNLKTLNKEKALLWGIPFAIKDNIDIKGIYTTAGCRNFAYMPREHATVVKLLIKEGAIPVGKTNLDQFATGLVGTRSLFGETHNSLKPELISGGSSSGSAVSVAMGQAVFSLGTDTAGSGRVPAALNNLVGLKPSLGGWSTKGVVPACASLDCITVFTHNLEDAKLVNKIAWHYDKQCCWSKKLNWVKEKMPEKICLPDSELEFYGDYAEQYKYNWKMFVKTVEKMDIPIEYVDYKIFAEAAAILYDGPWIAERWSDLGGFVVKNESHEMVPVTESILKSGNKDTLKADSVFKAMHRLAKIKCEVRKILKDSILLLPTCGGTYTRKQVDADPIETNSNMGLYTNHCNLLELSALAFQAGFIEEKIPFGVTSFALSEEDGINLAFAKVWQSVYLEDRMIPLAVCGLHMRGLSLETQLINIGAKFKSERKTSSNYRLIKLPTNPSKPGLIRVGNNGQKIQLEIWDVPIKQLGEFLEKIPEPLCIGKVELDDGRRVSGFICESYMQSQSEDISKFKSWRNINK</sequence>
<evidence type="ECO:0000313" key="4">
    <source>
        <dbReference type="Proteomes" id="UP000019482"/>
    </source>
</evidence>
<feature type="domain" description="Amidase" evidence="1">
    <location>
        <begin position="29"/>
        <end position="428"/>
    </location>
</feature>
<dbReference type="InterPro" id="IPR014085">
    <property type="entry name" value="Allophanate_hydrolase"/>
</dbReference>
<feature type="domain" description="Allophanate hydrolase C-terminal" evidence="2">
    <location>
        <begin position="454"/>
        <end position="573"/>
    </location>
</feature>
<gene>
    <name evidence="3" type="ORF">CTDIVETGP_2014</name>
</gene>
<organism evidence="3 4">
    <name type="scientific">Clostridium tyrobutyricum DIVETGP</name>
    <dbReference type="NCBI Taxonomy" id="1408889"/>
    <lineage>
        <taxon>Bacteria</taxon>
        <taxon>Bacillati</taxon>
        <taxon>Bacillota</taxon>
        <taxon>Clostridia</taxon>
        <taxon>Eubacteriales</taxon>
        <taxon>Clostridiaceae</taxon>
        <taxon>Clostridium</taxon>
    </lineage>
</organism>
<dbReference type="GeneID" id="29419527"/>
<name>W6N8Y6_CLOTY</name>
<protein>
    <submittedName>
        <fullName evidence="3">Allophanate hydrolase</fullName>
        <ecNumber evidence="3">3.5.1.54</ecNumber>
    </submittedName>
</protein>
<dbReference type="EMBL" id="CBXI010000036">
    <property type="protein sequence ID" value="CDL91944.1"/>
    <property type="molecule type" value="Genomic_DNA"/>
</dbReference>
<dbReference type="GO" id="GO:0004039">
    <property type="term" value="F:allophanate hydrolase activity"/>
    <property type="evidence" value="ECO:0007669"/>
    <property type="project" value="UniProtKB-EC"/>
</dbReference>
<comment type="caution">
    <text evidence="3">The sequence shown here is derived from an EMBL/GenBank/DDBJ whole genome shotgun (WGS) entry which is preliminary data.</text>
</comment>
<dbReference type="NCBIfam" id="NF006043">
    <property type="entry name" value="PRK08186.1"/>
    <property type="match status" value="1"/>
</dbReference>
<dbReference type="AlphaFoldDB" id="W6N8Y6"/>
<dbReference type="PANTHER" id="PTHR11895:SF169">
    <property type="entry name" value="GLUTAMYL-TRNA(GLN) AMIDOTRANSFERASE"/>
    <property type="match status" value="1"/>
</dbReference>
<evidence type="ECO:0000259" key="1">
    <source>
        <dbReference type="Pfam" id="PF01425"/>
    </source>
</evidence>
<dbReference type="InterPro" id="IPR023631">
    <property type="entry name" value="Amidase_dom"/>
</dbReference>
<dbReference type="Proteomes" id="UP000019482">
    <property type="component" value="Unassembled WGS sequence"/>
</dbReference>
<dbReference type="NCBIfam" id="TIGR02713">
    <property type="entry name" value="allophanate_hyd"/>
    <property type="match status" value="1"/>
</dbReference>
<accession>W6N8Y6</accession>